<evidence type="ECO:0000256" key="1">
    <source>
        <dbReference type="ARBA" id="ARBA00004377"/>
    </source>
</evidence>
<evidence type="ECO:0000256" key="10">
    <source>
        <dbReference type="ARBA" id="ARBA00030775"/>
    </source>
</evidence>
<evidence type="ECO:0000256" key="8">
    <source>
        <dbReference type="ARBA" id="ARBA00023136"/>
    </source>
</evidence>
<keyword evidence="8 11" id="KW-0472">Membrane</keyword>
<evidence type="ECO:0000256" key="4">
    <source>
        <dbReference type="ARBA" id="ARBA00022481"/>
    </source>
</evidence>
<dbReference type="GO" id="GO:0005886">
    <property type="term" value="C:plasma membrane"/>
    <property type="evidence" value="ECO:0007669"/>
    <property type="project" value="UniProtKB-SubCell"/>
</dbReference>
<reference evidence="13 14" key="1">
    <citation type="submission" date="2017-02" db="EMBL/GenBank/DDBJ databases">
        <title>Chromobacterium haemolyticum H5244.</title>
        <authorList>
            <person name="Gulvik C.A."/>
        </authorList>
    </citation>
    <scope>NUCLEOTIDE SEQUENCE [LARGE SCALE GENOMIC DNA]</scope>
    <source>
        <strain evidence="13 14">H5244</strain>
    </source>
</reference>
<evidence type="ECO:0000256" key="2">
    <source>
        <dbReference type="ARBA" id="ARBA00021549"/>
    </source>
</evidence>
<dbReference type="GO" id="GO:0015628">
    <property type="term" value="P:protein secretion by the type II secretion system"/>
    <property type="evidence" value="ECO:0007669"/>
    <property type="project" value="InterPro"/>
</dbReference>
<feature type="domain" description="General secretion pathway GspH" evidence="12">
    <location>
        <begin position="43"/>
        <end position="163"/>
    </location>
</feature>
<evidence type="ECO:0000256" key="7">
    <source>
        <dbReference type="ARBA" id="ARBA00022989"/>
    </source>
</evidence>
<proteinExistence type="inferred from homology"/>
<keyword evidence="4" id="KW-0488">Methylation</keyword>
<dbReference type="InterPro" id="IPR022346">
    <property type="entry name" value="T2SS_GspH"/>
</dbReference>
<protein>
    <recommendedName>
        <fullName evidence="2">Type II secretion system protein H</fullName>
    </recommendedName>
    <alternativeName>
        <fullName evidence="10">General secretion pathway protein H</fullName>
    </alternativeName>
</protein>
<comment type="caution">
    <text evidence="13">The sequence shown here is derived from an EMBL/GenBank/DDBJ whole genome shotgun (WGS) entry which is preliminary data.</text>
</comment>
<evidence type="ECO:0000256" key="11">
    <source>
        <dbReference type="SAM" id="Phobius"/>
    </source>
</evidence>
<evidence type="ECO:0000259" key="12">
    <source>
        <dbReference type="Pfam" id="PF12019"/>
    </source>
</evidence>
<dbReference type="GO" id="GO:0015627">
    <property type="term" value="C:type II protein secretion system complex"/>
    <property type="evidence" value="ECO:0007669"/>
    <property type="project" value="InterPro"/>
</dbReference>
<evidence type="ECO:0000256" key="5">
    <source>
        <dbReference type="ARBA" id="ARBA00022519"/>
    </source>
</evidence>
<keyword evidence="6 11" id="KW-0812">Transmembrane</keyword>
<dbReference type="Pfam" id="PF07963">
    <property type="entry name" value="N_methyl"/>
    <property type="match status" value="1"/>
</dbReference>
<dbReference type="EMBL" id="MUKV01000002">
    <property type="protein sequence ID" value="OQS43730.1"/>
    <property type="molecule type" value="Genomic_DNA"/>
</dbReference>
<dbReference type="AlphaFoldDB" id="A0A1W0D9N8"/>
<sequence length="178" mass="19510">MRTQIGFTLIEAMTVLAIMLLCLAIAAPGLSRLLLTQQLRSHAQAMANLLHFARSEALRSNRPVYVCAANLKRNLQLQGCAKQRQVWDRGALVYADKEGGVQAGYDSQERLHLLVFAVGKVRMRAERDQLQFMPDGRLARGQGARLVLESPRAGLCLILTVSGYGRAEVGKADHACPA</sequence>
<evidence type="ECO:0000313" key="13">
    <source>
        <dbReference type="EMBL" id="OQS43730.1"/>
    </source>
</evidence>
<comment type="subcellular location">
    <subcellularLocation>
        <location evidence="1">Cell inner membrane</location>
        <topology evidence="1">Single-pass membrane protein</topology>
    </subcellularLocation>
</comment>
<name>A0A1W0D9N8_9NEIS</name>
<evidence type="ECO:0000256" key="9">
    <source>
        <dbReference type="ARBA" id="ARBA00025772"/>
    </source>
</evidence>
<organism evidence="13 14">
    <name type="scientific">Chromobacterium haemolyticum</name>
    <dbReference type="NCBI Taxonomy" id="394935"/>
    <lineage>
        <taxon>Bacteria</taxon>
        <taxon>Pseudomonadati</taxon>
        <taxon>Pseudomonadota</taxon>
        <taxon>Betaproteobacteria</taxon>
        <taxon>Neisseriales</taxon>
        <taxon>Chromobacteriaceae</taxon>
        <taxon>Chromobacterium</taxon>
    </lineage>
</organism>
<dbReference type="InterPro" id="IPR045584">
    <property type="entry name" value="Pilin-like"/>
</dbReference>
<keyword evidence="5" id="KW-0997">Cell inner membrane</keyword>
<accession>A0A1W0D9N8</accession>
<dbReference type="SUPFAM" id="SSF54523">
    <property type="entry name" value="Pili subunits"/>
    <property type="match status" value="1"/>
</dbReference>
<dbReference type="InterPro" id="IPR012902">
    <property type="entry name" value="N_methyl_site"/>
</dbReference>
<comment type="similarity">
    <text evidence="9">Belongs to the GSP H family.</text>
</comment>
<feature type="transmembrane region" description="Helical" evidence="11">
    <location>
        <begin position="12"/>
        <end position="35"/>
    </location>
</feature>
<dbReference type="Pfam" id="PF12019">
    <property type="entry name" value="GspH"/>
    <property type="match status" value="1"/>
</dbReference>
<evidence type="ECO:0000256" key="6">
    <source>
        <dbReference type="ARBA" id="ARBA00022692"/>
    </source>
</evidence>
<keyword evidence="3" id="KW-1003">Cell membrane</keyword>
<evidence type="ECO:0000256" key="3">
    <source>
        <dbReference type="ARBA" id="ARBA00022475"/>
    </source>
</evidence>
<evidence type="ECO:0000313" key="14">
    <source>
        <dbReference type="Proteomes" id="UP000192721"/>
    </source>
</evidence>
<keyword evidence="7 11" id="KW-1133">Transmembrane helix</keyword>
<dbReference type="NCBIfam" id="TIGR02532">
    <property type="entry name" value="IV_pilin_GFxxxE"/>
    <property type="match status" value="1"/>
</dbReference>
<dbReference type="Gene3D" id="3.55.40.10">
    <property type="entry name" value="minor pseudopilin epsh domain"/>
    <property type="match status" value="1"/>
</dbReference>
<dbReference type="Proteomes" id="UP000192721">
    <property type="component" value="Unassembled WGS sequence"/>
</dbReference>
<gene>
    <name evidence="13" type="ORF">B0T45_03240</name>
</gene>
<dbReference type="RefSeq" id="WP_052370422.1">
    <property type="nucleotide sequence ID" value="NZ_CP109905.1"/>
</dbReference>